<dbReference type="RefSeq" id="XP_064768959.1">
    <property type="nucleotide sequence ID" value="XM_064912445.1"/>
</dbReference>
<dbReference type="PANTHER" id="PTHR31686">
    <property type="match status" value="1"/>
</dbReference>
<protein>
    <submittedName>
        <fullName evidence="9">Voltage-dependent anion channel</fullName>
    </submittedName>
</protein>
<evidence type="ECO:0000313" key="9">
    <source>
        <dbReference type="EMBL" id="KAK7205926.1"/>
    </source>
</evidence>
<reference evidence="9 10" key="1">
    <citation type="submission" date="2024-03" db="EMBL/GenBank/DDBJ databases">
        <title>Genome-scale model development and genomic sequencing of the oleaginous clade Lipomyces.</title>
        <authorList>
            <consortium name="Lawrence Berkeley National Laboratory"/>
            <person name="Czajka J.J."/>
            <person name="Han Y."/>
            <person name="Kim J."/>
            <person name="Mondo S.J."/>
            <person name="Hofstad B.A."/>
            <person name="Robles A."/>
            <person name="Haridas S."/>
            <person name="Riley R."/>
            <person name="LaButti K."/>
            <person name="Pangilinan J."/>
            <person name="Andreopoulos W."/>
            <person name="Lipzen A."/>
            <person name="Yan J."/>
            <person name="Wang M."/>
            <person name="Ng V."/>
            <person name="Grigoriev I.V."/>
            <person name="Spatafora J.W."/>
            <person name="Magnuson J.K."/>
            <person name="Baker S.E."/>
            <person name="Pomraning K.R."/>
        </authorList>
    </citation>
    <scope>NUCLEOTIDE SEQUENCE [LARGE SCALE GENOMIC DNA]</scope>
    <source>
        <strain evidence="9 10">Phaff 52-87</strain>
    </source>
</reference>
<dbReference type="InterPro" id="IPR051629">
    <property type="entry name" value="Sulfite_efflux_TDT"/>
</dbReference>
<evidence type="ECO:0000256" key="5">
    <source>
        <dbReference type="ARBA" id="ARBA00022692"/>
    </source>
</evidence>
<keyword evidence="5 8" id="KW-0812">Transmembrane</keyword>
<evidence type="ECO:0000256" key="6">
    <source>
        <dbReference type="ARBA" id="ARBA00022989"/>
    </source>
</evidence>
<feature type="transmembrane region" description="Helical" evidence="8">
    <location>
        <begin position="90"/>
        <end position="114"/>
    </location>
</feature>
<feature type="transmembrane region" description="Helical" evidence="8">
    <location>
        <begin position="120"/>
        <end position="142"/>
    </location>
</feature>
<keyword evidence="10" id="KW-1185">Reference proteome</keyword>
<feature type="transmembrane region" description="Helical" evidence="8">
    <location>
        <begin position="51"/>
        <end position="70"/>
    </location>
</feature>
<gene>
    <name evidence="9" type="ORF">BZA70DRAFT_277442</name>
</gene>
<feature type="transmembrane region" description="Helical" evidence="8">
    <location>
        <begin position="221"/>
        <end position="244"/>
    </location>
</feature>
<dbReference type="InterPro" id="IPR004695">
    <property type="entry name" value="SLAC1/Mae1/Ssu1/TehA"/>
</dbReference>
<name>A0ABR1F7V6_9ASCO</name>
<dbReference type="PANTHER" id="PTHR31686:SF1">
    <property type="entry name" value="SULFITE EFFLUX PUMP SSU1"/>
    <property type="match status" value="1"/>
</dbReference>
<evidence type="ECO:0000256" key="7">
    <source>
        <dbReference type="ARBA" id="ARBA00023136"/>
    </source>
</evidence>
<accession>A0ABR1F7V6</accession>
<dbReference type="EMBL" id="JBBJBU010000004">
    <property type="protein sequence ID" value="KAK7205926.1"/>
    <property type="molecule type" value="Genomic_DNA"/>
</dbReference>
<keyword evidence="3" id="KW-0813">Transport</keyword>
<proteinExistence type="inferred from homology"/>
<comment type="similarity">
    <text evidence="2">Belongs to the tellurite-resistance/dicarboxylate transporter (TDT) family.</text>
</comment>
<dbReference type="InterPro" id="IPR038665">
    <property type="entry name" value="Voltage-dep_anion_channel_sf"/>
</dbReference>
<dbReference type="CDD" id="cd09318">
    <property type="entry name" value="TDT_SSU1"/>
    <property type="match status" value="1"/>
</dbReference>
<feature type="transmembrane region" description="Helical" evidence="8">
    <location>
        <begin position="264"/>
        <end position="290"/>
    </location>
</feature>
<evidence type="ECO:0000256" key="8">
    <source>
        <dbReference type="SAM" id="Phobius"/>
    </source>
</evidence>
<comment type="subcellular location">
    <subcellularLocation>
        <location evidence="1">Cell membrane</location>
        <topology evidence="1">Multi-pass membrane protein</topology>
    </subcellularLocation>
</comment>
<evidence type="ECO:0000313" key="10">
    <source>
        <dbReference type="Proteomes" id="UP001498771"/>
    </source>
</evidence>
<feature type="transmembrane region" description="Helical" evidence="8">
    <location>
        <begin position="297"/>
        <end position="315"/>
    </location>
</feature>
<keyword evidence="7 8" id="KW-0472">Membrane</keyword>
<evidence type="ECO:0000256" key="4">
    <source>
        <dbReference type="ARBA" id="ARBA00022475"/>
    </source>
</evidence>
<dbReference type="GeneID" id="90037957"/>
<feature type="transmembrane region" description="Helical" evidence="8">
    <location>
        <begin position="185"/>
        <end position="209"/>
    </location>
</feature>
<evidence type="ECO:0000256" key="3">
    <source>
        <dbReference type="ARBA" id="ARBA00022448"/>
    </source>
</evidence>
<evidence type="ECO:0000256" key="2">
    <source>
        <dbReference type="ARBA" id="ARBA00008566"/>
    </source>
</evidence>
<evidence type="ECO:0000256" key="1">
    <source>
        <dbReference type="ARBA" id="ARBA00004651"/>
    </source>
</evidence>
<dbReference type="Gene3D" id="1.50.10.150">
    <property type="entry name" value="Voltage-dependent anion channel"/>
    <property type="match status" value="1"/>
</dbReference>
<keyword evidence="6 8" id="KW-1133">Transmembrane helix</keyword>
<keyword evidence="4" id="KW-1003">Cell membrane</keyword>
<feature type="transmembrane region" description="Helical" evidence="8">
    <location>
        <begin position="327"/>
        <end position="353"/>
    </location>
</feature>
<feature type="transmembrane region" description="Helical" evidence="8">
    <location>
        <begin position="21"/>
        <end position="39"/>
    </location>
</feature>
<dbReference type="Proteomes" id="UP001498771">
    <property type="component" value="Unassembled WGS sequence"/>
</dbReference>
<dbReference type="Pfam" id="PF03595">
    <property type="entry name" value="SLAC1"/>
    <property type="match status" value="1"/>
</dbReference>
<organism evidence="9 10">
    <name type="scientific">Myxozyma melibiosi</name>
    <dbReference type="NCBI Taxonomy" id="54550"/>
    <lineage>
        <taxon>Eukaryota</taxon>
        <taxon>Fungi</taxon>
        <taxon>Dikarya</taxon>
        <taxon>Ascomycota</taxon>
        <taxon>Saccharomycotina</taxon>
        <taxon>Lipomycetes</taxon>
        <taxon>Lipomycetales</taxon>
        <taxon>Lipomycetaceae</taxon>
        <taxon>Myxozyma</taxon>
    </lineage>
</organism>
<comment type="caution">
    <text evidence="9">The sequence shown here is derived from an EMBL/GenBank/DDBJ whole genome shotgun (WGS) entry which is preliminary data.</text>
</comment>
<feature type="transmembrane region" description="Helical" evidence="8">
    <location>
        <begin position="154"/>
        <end position="173"/>
    </location>
</feature>
<sequence>MLRMQRTREYFLYRIENFSPSWFAMTMGVGMAGSLLVDYPYPAEYLRRLGIAFWGTGTVLFVIFTIFTVLRLLLFPSKFKMSLLHPTQSLYWGCMPMGLCPIITDAVGIFGAKAVWACYVLWWIDVVLALLCAWLMVFVGFARNTRLRPADLNAVILLPVVTLVLCASTGSILVEYLPDNWRPHMIILCALCWGNGELLAFLFTGVYVWRLLTHGLPARESVTSCFLPIGPLGQGAYGFLINAVNLENYLTAHDYPALASVPVFKYIGCAVAIFMVGLATFWLVMAVFACIYHRPRVFGLGWWGLTFPPGTYALATRQLGEVLDIEGFRVVSALVGTAVVFIVFFLILTTFYYGVVRPNAFKAAETELSGNVEKVKRESESDLTQTDMV</sequence>